<name>A0A6B8RHF2_9BACL</name>
<dbReference type="OrthoDB" id="2062925at2"/>
<dbReference type="SMART" id="SM00304">
    <property type="entry name" value="HAMP"/>
    <property type="match status" value="1"/>
</dbReference>
<feature type="domain" description="HAMP" evidence="8">
    <location>
        <begin position="311"/>
        <end position="363"/>
    </location>
</feature>
<dbReference type="InterPro" id="IPR036890">
    <property type="entry name" value="HATPase_C_sf"/>
</dbReference>
<comment type="subcellular location">
    <subcellularLocation>
        <location evidence="1">Cell membrane</location>
        <topology evidence="1">Multi-pass membrane protein</topology>
    </subcellularLocation>
</comment>
<gene>
    <name evidence="9" type="ORF">EHS13_09780</name>
</gene>
<dbReference type="PROSITE" id="PS50885">
    <property type="entry name" value="HAMP"/>
    <property type="match status" value="1"/>
</dbReference>
<evidence type="ECO:0000259" key="8">
    <source>
        <dbReference type="PROSITE" id="PS50885"/>
    </source>
</evidence>
<dbReference type="InterPro" id="IPR003594">
    <property type="entry name" value="HATPase_dom"/>
</dbReference>
<proteinExistence type="predicted"/>
<accession>A0A6B8RHF2</accession>
<keyword evidence="3" id="KW-0597">Phosphoprotein</keyword>
<dbReference type="InterPro" id="IPR050640">
    <property type="entry name" value="Bact_2-comp_sensor_kinase"/>
</dbReference>
<dbReference type="GO" id="GO:0005886">
    <property type="term" value="C:plasma membrane"/>
    <property type="evidence" value="ECO:0007669"/>
    <property type="project" value="UniProtKB-SubCell"/>
</dbReference>
<evidence type="ECO:0000256" key="3">
    <source>
        <dbReference type="ARBA" id="ARBA00022553"/>
    </source>
</evidence>
<dbReference type="InterPro" id="IPR003660">
    <property type="entry name" value="HAMP_dom"/>
</dbReference>
<dbReference type="RefSeq" id="WP_155700170.1">
    <property type="nucleotide sequence ID" value="NZ_CP034235.1"/>
</dbReference>
<dbReference type="InterPro" id="IPR010559">
    <property type="entry name" value="Sig_transdc_His_kin_internal"/>
</dbReference>
<keyword evidence="4" id="KW-0808">Transferase</keyword>
<protein>
    <submittedName>
        <fullName evidence="9">HAMP domain-containing protein</fullName>
    </submittedName>
</protein>
<evidence type="ECO:0000313" key="9">
    <source>
        <dbReference type="EMBL" id="QGQ95154.1"/>
    </source>
</evidence>
<dbReference type="CDD" id="cd06225">
    <property type="entry name" value="HAMP"/>
    <property type="match status" value="1"/>
</dbReference>
<evidence type="ECO:0000256" key="6">
    <source>
        <dbReference type="ARBA" id="ARBA00023136"/>
    </source>
</evidence>
<keyword evidence="7" id="KW-1133">Transmembrane helix</keyword>
<organism evidence="9 10">
    <name type="scientific">Paenibacillus psychroresistens</name>
    <dbReference type="NCBI Taxonomy" id="1778678"/>
    <lineage>
        <taxon>Bacteria</taxon>
        <taxon>Bacillati</taxon>
        <taxon>Bacillota</taxon>
        <taxon>Bacilli</taxon>
        <taxon>Bacillales</taxon>
        <taxon>Paenibacillaceae</taxon>
        <taxon>Paenibacillus</taxon>
    </lineage>
</organism>
<evidence type="ECO:0000256" key="5">
    <source>
        <dbReference type="ARBA" id="ARBA00022777"/>
    </source>
</evidence>
<keyword evidence="7" id="KW-0812">Transmembrane</keyword>
<dbReference type="Pfam" id="PF06580">
    <property type="entry name" value="His_kinase"/>
    <property type="match status" value="1"/>
</dbReference>
<dbReference type="KEGG" id="ppsc:EHS13_09780"/>
<dbReference type="Pfam" id="PF00672">
    <property type="entry name" value="HAMP"/>
    <property type="match status" value="1"/>
</dbReference>
<dbReference type="PANTHER" id="PTHR34220">
    <property type="entry name" value="SENSOR HISTIDINE KINASE YPDA"/>
    <property type="match status" value="1"/>
</dbReference>
<evidence type="ECO:0000256" key="7">
    <source>
        <dbReference type="SAM" id="Phobius"/>
    </source>
</evidence>
<dbReference type="Gene3D" id="3.30.565.10">
    <property type="entry name" value="Histidine kinase-like ATPase, C-terminal domain"/>
    <property type="match status" value="1"/>
</dbReference>
<dbReference type="Gene3D" id="6.10.340.10">
    <property type="match status" value="1"/>
</dbReference>
<keyword evidence="10" id="KW-1185">Reference proteome</keyword>
<keyword evidence="6 7" id="KW-0472">Membrane</keyword>
<evidence type="ECO:0000313" key="10">
    <source>
        <dbReference type="Proteomes" id="UP000426246"/>
    </source>
</evidence>
<dbReference type="Pfam" id="PF02518">
    <property type="entry name" value="HATPase_c"/>
    <property type="match status" value="1"/>
</dbReference>
<keyword evidence="2" id="KW-1003">Cell membrane</keyword>
<dbReference type="AlphaFoldDB" id="A0A6B8RHF2"/>
<dbReference type="Proteomes" id="UP000426246">
    <property type="component" value="Chromosome"/>
</dbReference>
<dbReference type="GO" id="GO:0000155">
    <property type="term" value="F:phosphorelay sensor kinase activity"/>
    <property type="evidence" value="ECO:0007669"/>
    <property type="project" value="InterPro"/>
</dbReference>
<reference evidence="10" key="1">
    <citation type="submission" date="2018-11" db="EMBL/GenBank/DDBJ databases">
        <title>Complete genome sequence of Paenibacillus sp. ML311-T8.</title>
        <authorList>
            <person name="Nam Y.-D."/>
            <person name="Kang J."/>
            <person name="Chung W.-H."/>
            <person name="Park Y.S."/>
        </authorList>
    </citation>
    <scope>NUCLEOTIDE SEQUENCE [LARGE SCALE GENOMIC DNA]</scope>
    <source>
        <strain evidence="10">ML311-T8</strain>
    </source>
</reference>
<keyword evidence="5" id="KW-0418">Kinase</keyword>
<dbReference type="SUPFAM" id="SSF55874">
    <property type="entry name" value="ATPase domain of HSP90 chaperone/DNA topoisomerase II/histidine kinase"/>
    <property type="match status" value="1"/>
</dbReference>
<evidence type="ECO:0000256" key="4">
    <source>
        <dbReference type="ARBA" id="ARBA00022679"/>
    </source>
</evidence>
<dbReference type="PANTHER" id="PTHR34220:SF7">
    <property type="entry name" value="SENSOR HISTIDINE KINASE YPDA"/>
    <property type="match status" value="1"/>
</dbReference>
<evidence type="ECO:0000256" key="2">
    <source>
        <dbReference type="ARBA" id="ARBA00022475"/>
    </source>
</evidence>
<dbReference type="EMBL" id="CP034235">
    <property type="protein sequence ID" value="QGQ95154.1"/>
    <property type="molecule type" value="Genomic_DNA"/>
</dbReference>
<dbReference type="SUPFAM" id="SSF158472">
    <property type="entry name" value="HAMP domain-like"/>
    <property type="match status" value="1"/>
</dbReference>
<evidence type="ECO:0000256" key="1">
    <source>
        <dbReference type="ARBA" id="ARBA00004651"/>
    </source>
</evidence>
<feature type="transmembrane region" description="Helical" evidence="7">
    <location>
        <begin position="290"/>
        <end position="310"/>
    </location>
</feature>
<sequence length="585" mass="67804">MLKKLSIYPKLVISFLLVIVPIYTLSLAINQFGKNSVREQITLSMKSQVHYYLDSFEAEIQQITKRKKEYMFDDDLQNLSALAPIMTEFDRRVAIQRLQKKISLFKESSRFLESAKLYIPLIGKTLYPNSFSESMSNDELQELIVESSPQAYPSAFFYSNEHYIISQLYPDPLLPQQRPVFALKLELSKDSIQKTLQEITKYTQGEAILFNARQNWEISDSIDSIAGTENTRDFIRSIPLNSTDNNQGTINWKGKSYLVTSEYSHILGITLLVTVPEDKVLGPLNKYNKWLWLLSALSAFVVVVFSFWIYRLIQQPLKRLVIAFRRVEQGNLKFKIHHINEDEFHYLYEQFNHMSDQLKKLIDEVYEQQIRSQRSELKQLQSQINPHFLYNSFFSMKSLLQYQNTETALKMADYLGEYFQFITRNGSNEVTLEAEVKHAYIYLEIQMIRFSRRVTAVYEELPEMYLNLLVPRLILQPMIENAFNYGLKDKVKDGRVEIRIAATEDNLVISVEDNGDILDEESLREMKSLLASSNDAMETTGLVNVHRRLKIKFGADSGLSVSRSELGGLKIELIIQGFKKSGGYA</sequence>